<comment type="caution">
    <text evidence="1">The sequence shown here is derived from an EMBL/GenBank/DDBJ whole genome shotgun (WGS) entry which is preliminary data.</text>
</comment>
<protein>
    <submittedName>
        <fullName evidence="1">Uncharacterized protein</fullName>
    </submittedName>
</protein>
<keyword evidence="2" id="KW-1185">Reference proteome</keyword>
<dbReference type="EMBL" id="CM055093">
    <property type="protein sequence ID" value="KAJ7567477.1"/>
    <property type="molecule type" value="Genomic_DNA"/>
</dbReference>
<organism evidence="1 2">
    <name type="scientific">Diphasiastrum complanatum</name>
    <name type="common">Issler's clubmoss</name>
    <name type="synonym">Lycopodium complanatum</name>
    <dbReference type="NCBI Taxonomy" id="34168"/>
    <lineage>
        <taxon>Eukaryota</taxon>
        <taxon>Viridiplantae</taxon>
        <taxon>Streptophyta</taxon>
        <taxon>Embryophyta</taxon>
        <taxon>Tracheophyta</taxon>
        <taxon>Lycopodiopsida</taxon>
        <taxon>Lycopodiales</taxon>
        <taxon>Lycopodiaceae</taxon>
        <taxon>Lycopodioideae</taxon>
        <taxon>Diphasiastrum</taxon>
    </lineage>
</organism>
<name>A0ACC2ELU2_DIPCM</name>
<evidence type="ECO:0000313" key="2">
    <source>
        <dbReference type="Proteomes" id="UP001162992"/>
    </source>
</evidence>
<reference evidence="2" key="1">
    <citation type="journal article" date="2024" name="Proc. Natl. Acad. Sci. U.S.A.">
        <title>Extraordinary preservation of gene collinearity over three hundred million years revealed in homosporous lycophytes.</title>
        <authorList>
            <person name="Li C."/>
            <person name="Wickell D."/>
            <person name="Kuo L.Y."/>
            <person name="Chen X."/>
            <person name="Nie B."/>
            <person name="Liao X."/>
            <person name="Peng D."/>
            <person name="Ji J."/>
            <person name="Jenkins J."/>
            <person name="Williams M."/>
            <person name="Shu S."/>
            <person name="Plott C."/>
            <person name="Barry K."/>
            <person name="Rajasekar S."/>
            <person name="Grimwood J."/>
            <person name="Han X."/>
            <person name="Sun S."/>
            <person name="Hou Z."/>
            <person name="He W."/>
            <person name="Dai G."/>
            <person name="Sun C."/>
            <person name="Schmutz J."/>
            <person name="Leebens-Mack J.H."/>
            <person name="Li F.W."/>
            <person name="Wang L."/>
        </authorList>
    </citation>
    <scope>NUCLEOTIDE SEQUENCE [LARGE SCALE GENOMIC DNA]</scope>
    <source>
        <strain evidence="2">cv. PW_Plant_1</strain>
    </source>
</reference>
<sequence>MFADLAHRGSLENLPVDEIICIFRKLSNEDLLVVGMTCRALNTIANTDYLWMERCERWKDEVELADWRLKADSAKALYKVLKTFSEMVGSWSAKELAPRGALLFITWENFSLVACRVLPHSFGDVKFSRLFYVVGMQDGSVKVKLLTVARINGIMSNVHLPGSLVWSSSTKSEFHLEVIRPSEVEAHMLERSRNNGSMFLLHGQQIFSLLDICQADLLEMPDDGIVSGASTSSARTAIEGQDARERDPLLLPSSENDEMEDANSALEFWQSLILGGIPLDQHEMPLPVGSSELEQHVSNIGRRAFQYLMRLALIVSNRSTMPLGEGDSLAGVGGRSEVLQSTYRILQVDEAKPGQELAGLWSGVYGPHGLEVVVVSYKENEIIATKVLGDPNVPCHQITFKVSIATESTAIPAEIQQLAAMLMVSDNSNPIEIVKLYKGHGRIAAHGFQNPLWVTGQLLVDSKGLMSFFWEDVNFIIQFRRLNLAALYTAQEPSLSFEESQQP</sequence>
<dbReference type="Proteomes" id="UP001162992">
    <property type="component" value="Chromosome 2"/>
</dbReference>
<proteinExistence type="predicted"/>
<evidence type="ECO:0000313" key="1">
    <source>
        <dbReference type="EMBL" id="KAJ7567477.1"/>
    </source>
</evidence>
<gene>
    <name evidence="1" type="ORF">O6H91_02G149800</name>
</gene>
<accession>A0ACC2ELU2</accession>